<evidence type="ECO:0000259" key="3">
    <source>
        <dbReference type="Pfam" id="PF10453"/>
    </source>
</evidence>
<keyword evidence="5" id="KW-1185">Reference proteome</keyword>
<dbReference type="PANTHER" id="PTHR13309">
    <property type="entry name" value="NUCLEAR FRAGILE X MENTAL RETARDATION PROTEIN INTERACTING PROTEIN 1"/>
    <property type="match status" value="1"/>
</dbReference>
<accession>A0A8S1PWA4</accession>
<dbReference type="PANTHER" id="PTHR13309:SF0">
    <property type="entry name" value="FMR1-INTERACTING PROTEIN NUFIP1"/>
    <property type="match status" value="1"/>
</dbReference>
<feature type="domain" description="FMR1-interacting protein 1 conserved" evidence="3">
    <location>
        <begin position="36"/>
        <end position="66"/>
    </location>
</feature>
<dbReference type="GO" id="GO:0000492">
    <property type="term" value="P:box C/D snoRNP assembly"/>
    <property type="evidence" value="ECO:0007669"/>
    <property type="project" value="TreeGrafter"/>
</dbReference>
<feature type="region of interest" description="Disordered" evidence="2">
    <location>
        <begin position="119"/>
        <end position="149"/>
    </location>
</feature>
<evidence type="ECO:0000313" key="5">
    <source>
        <dbReference type="Proteomes" id="UP000688137"/>
    </source>
</evidence>
<proteinExistence type="predicted"/>
<dbReference type="GO" id="GO:0003723">
    <property type="term" value="F:RNA binding"/>
    <property type="evidence" value="ECO:0007669"/>
    <property type="project" value="InterPro"/>
</dbReference>
<protein>
    <recommendedName>
        <fullName evidence="3">FMR1-interacting protein 1 conserved domain-containing protein</fullName>
    </recommendedName>
</protein>
<evidence type="ECO:0000256" key="1">
    <source>
        <dbReference type="SAM" id="Coils"/>
    </source>
</evidence>
<dbReference type="OMA" id="YRERQYI"/>
<dbReference type="EMBL" id="CAJJDM010000136">
    <property type="protein sequence ID" value="CAD8107354.1"/>
    <property type="molecule type" value="Genomic_DNA"/>
</dbReference>
<dbReference type="GO" id="GO:0005634">
    <property type="term" value="C:nucleus"/>
    <property type="evidence" value="ECO:0007669"/>
    <property type="project" value="TreeGrafter"/>
</dbReference>
<comment type="caution">
    <text evidence="4">The sequence shown here is derived from an EMBL/GenBank/DDBJ whole genome shotgun (WGS) entry which is preliminary data.</text>
</comment>
<dbReference type="Pfam" id="PF10453">
    <property type="entry name" value="NUFIP1"/>
    <property type="match status" value="1"/>
</dbReference>
<feature type="compositionally biased region" description="Acidic residues" evidence="2">
    <location>
        <begin position="313"/>
        <end position="336"/>
    </location>
</feature>
<dbReference type="InterPro" id="IPR019496">
    <property type="entry name" value="NUFIP1_cons_dom"/>
</dbReference>
<reference evidence="4" key="1">
    <citation type="submission" date="2021-01" db="EMBL/GenBank/DDBJ databases">
        <authorList>
            <consortium name="Genoscope - CEA"/>
            <person name="William W."/>
        </authorList>
    </citation>
    <scope>NUCLEOTIDE SEQUENCE</scope>
</reference>
<feature type="region of interest" description="Disordered" evidence="2">
    <location>
        <begin position="311"/>
        <end position="336"/>
    </location>
</feature>
<feature type="coiled-coil region" evidence="1">
    <location>
        <begin position="193"/>
        <end position="259"/>
    </location>
</feature>
<feature type="compositionally biased region" description="Basic and acidic residues" evidence="2">
    <location>
        <begin position="133"/>
        <end position="149"/>
    </location>
</feature>
<dbReference type="Proteomes" id="UP000688137">
    <property type="component" value="Unassembled WGS sequence"/>
</dbReference>
<feature type="compositionally biased region" description="Polar residues" evidence="2">
    <location>
        <begin position="123"/>
        <end position="132"/>
    </location>
</feature>
<dbReference type="InterPro" id="IPR039136">
    <property type="entry name" value="NUFIP1-like"/>
</dbReference>
<gene>
    <name evidence="4" type="ORF">PPRIM_AZ9-3.1.T1330126</name>
</gene>
<keyword evidence="1" id="KW-0175">Coiled coil</keyword>
<evidence type="ECO:0000256" key="2">
    <source>
        <dbReference type="SAM" id="MobiDB-lite"/>
    </source>
</evidence>
<organism evidence="4 5">
    <name type="scientific">Paramecium primaurelia</name>
    <dbReference type="NCBI Taxonomy" id="5886"/>
    <lineage>
        <taxon>Eukaryota</taxon>
        <taxon>Sar</taxon>
        <taxon>Alveolata</taxon>
        <taxon>Ciliophora</taxon>
        <taxon>Intramacronucleata</taxon>
        <taxon>Oligohymenophorea</taxon>
        <taxon>Peniculida</taxon>
        <taxon>Parameciidae</taxon>
        <taxon>Paramecium</taxon>
    </lineage>
</organism>
<sequence>MFTINTQIIYKLPDFIPNLNIDLSSPEKLIPKHRPPIIKKDPILDAPDEIKKWLEQRRKRYPNKDRPILDENAQELSILEQKLRKKISILSGSCRRTQIKAKQMKELCKVLTESKRIKKKLNNEPQESSDSEVSNRQEEDKKLDDKETIQKEINKLQKKLQDNRPKEFYKKIKEGGEQQQLTKMEKQIIKKKIKDLKLQLKQLNPEVEQIQEQQQQQQVKRQEHTQTLEDHTKEMIGNLEEQQEKMENLLEESLNYRVNPANFRYKSNTLYTNMLIGEIYRERQYILQAIRYLVKENFFEEKGQEGFECITSESDEEQQESSEEEQELLEEIEEYF</sequence>
<dbReference type="AlphaFoldDB" id="A0A8S1PWA4"/>
<name>A0A8S1PWA4_PARPR</name>
<evidence type="ECO:0000313" key="4">
    <source>
        <dbReference type="EMBL" id="CAD8107354.1"/>
    </source>
</evidence>